<feature type="region of interest" description="Disordered" evidence="1">
    <location>
        <begin position="63"/>
        <end position="189"/>
    </location>
</feature>
<dbReference type="InterPro" id="IPR008160">
    <property type="entry name" value="Collagen"/>
</dbReference>
<dbReference type="Pfam" id="PF01391">
    <property type="entry name" value="Collagen"/>
    <property type="match status" value="1"/>
</dbReference>
<evidence type="ECO:0000313" key="4">
    <source>
        <dbReference type="RefSeq" id="XP_033165425.1"/>
    </source>
</evidence>
<organism evidence="3 4">
    <name type="scientific">Drosophila mauritiana</name>
    <name type="common">Fruit fly</name>
    <dbReference type="NCBI Taxonomy" id="7226"/>
    <lineage>
        <taxon>Eukaryota</taxon>
        <taxon>Metazoa</taxon>
        <taxon>Ecdysozoa</taxon>
        <taxon>Arthropoda</taxon>
        <taxon>Hexapoda</taxon>
        <taxon>Insecta</taxon>
        <taxon>Pterygota</taxon>
        <taxon>Neoptera</taxon>
        <taxon>Endopterygota</taxon>
        <taxon>Diptera</taxon>
        <taxon>Brachycera</taxon>
        <taxon>Muscomorpha</taxon>
        <taxon>Ephydroidea</taxon>
        <taxon>Drosophilidae</taxon>
        <taxon>Drosophila</taxon>
        <taxon>Sophophora</taxon>
    </lineage>
</organism>
<dbReference type="PANTHER" id="PTHR24637">
    <property type="entry name" value="COLLAGEN"/>
    <property type="match status" value="1"/>
</dbReference>
<feature type="signal peptide" evidence="2">
    <location>
        <begin position="1"/>
        <end position="18"/>
    </location>
</feature>
<dbReference type="PANTHER" id="PTHR24637:SF421">
    <property type="entry name" value="CUTICLE COLLAGEN DPY-2"/>
    <property type="match status" value="1"/>
</dbReference>
<dbReference type="GO" id="GO:0005581">
    <property type="term" value="C:collagen trimer"/>
    <property type="evidence" value="ECO:0007669"/>
    <property type="project" value="UniProtKB-KW"/>
</dbReference>
<dbReference type="Proteomes" id="UP000515162">
    <property type="component" value="Chromosome 3R"/>
</dbReference>
<gene>
    <name evidence="4" type="primary">LOC117144398</name>
</gene>
<feature type="chain" id="PRO_5027903448" evidence="2">
    <location>
        <begin position="19"/>
        <end position="189"/>
    </location>
</feature>
<evidence type="ECO:0000256" key="1">
    <source>
        <dbReference type="SAM" id="MobiDB-lite"/>
    </source>
</evidence>
<feature type="compositionally biased region" description="Pro residues" evidence="1">
    <location>
        <begin position="117"/>
        <end position="129"/>
    </location>
</feature>
<dbReference type="GeneID" id="117144398"/>
<evidence type="ECO:0000256" key="2">
    <source>
        <dbReference type="SAM" id="SignalP"/>
    </source>
</evidence>
<feature type="compositionally biased region" description="Pro residues" evidence="1">
    <location>
        <begin position="70"/>
        <end position="82"/>
    </location>
</feature>
<proteinExistence type="predicted"/>
<reference evidence="4" key="1">
    <citation type="submission" date="2025-08" db="UniProtKB">
        <authorList>
            <consortium name="RefSeq"/>
        </authorList>
    </citation>
    <scope>IDENTIFICATION</scope>
    <source>
        <strain evidence="4">Mau12</strain>
        <tissue evidence="4">Whole Body</tissue>
    </source>
</reference>
<feature type="compositionally biased region" description="Basic and acidic residues" evidence="1">
    <location>
        <begin position="91"/>
        <end position="105"/>
    </location>
</feature>
<dbReference type="RefSeq" id="XP_033165425.1">
    <property type="nucleotide sequence ID" value="XM_033309534.1"/>
</dbReference>
<sequence>MRLLAVLLFTAISAFCEGSWLLSPVQPVKVESRPKAKKPNYKNHNLYYYSPETIGSSFYHGSQPNCQCRPGPPGPPGPPGIPGLPGEEGAPGEKGDRGDRGESGKRGRPGYTGFPGPIGPPGLPGPPGRPGKSPSHGQKQGPTIIYLPAIPVDKPPKAENPRAAIKTHHRNPIIGTSLKRQTSPGHRSL</sequence>
<evidence type="ECO:0000313" key="3">
    <source>
        <dbReference type="Proteomes" id="UP000515162"/>
    </source>
</evidence>
<keyword evidence="2" id="KW-0732">Signal</keyword>
<keyword evidence="3" id="KW-1185">Reference proteome</keyword>
<dbReference type="AlphaFoldDB" id="A0A6P8K8W9"/>
<protein>
    <submittedName>
        <fullName evidence="4">LOW QUALITY PROTEIN: cuticle collagen 34</fullName>
    </submittedName>
</protein>
<feature type="compositionally biased region" description="Polar residues" evidence="1">
    <location>
        <begin position="178"/>
        <end position="189"/>
    </location>
</feature>
<name>A0A6P8K8W9_DROMA</name>
<keyword evidence="4" id="KW-0176">Collagen</keyword>
<accession>A0A6P8K8W9</accession>